<protein>
    <submittedName>
        <fullName evidence="3">Uncharacterized protein</fullName>
    </submittedName>
</protein>
<dbReference type="Proteomes" id="UP001059401">
    <property type="component" value="Chromosome"/>
</dbReference>
<keyword evidence="1" id="KW-0812">Transmembrane</keyword>
<evidence type="ECO:0000313" key="4">
    <source>
        <dbReference type="Proteomes" id="UP001058682"/>
    </source>
</evidence>
<sequence>MHKPPLPTILTSTGYGGSGSSAGTNILEEFSSVTSFGNKFECTFIHEADGIYDLENAINEGHRLKIDLAVKRFLSLAKKLNQDSDYQKYFNGQFYELSKNYIDSITTCKWNGCWHRAFEIEKITFAEKQRIKFAEALFSTLYKKKQFGSYEPDSWRPSYNPVIDYYCIGKQSDFYERTKTYTAALFSNDLYKNKYTLVDQLLPVCDLKQYSNYFSDIKTLVIDKDPRDLYAVQMAEWGVGYIPCDDVNVFIDWYKTTRAQRYKINTEWKDVALFIPFESLIYEYENSLEKIKEFTGLKTDEHVHKKQFFIPEKSIANTQVYKRYPRLKKDIEKIEKELAEYCFHFEKYPPMPIDVVNDDYIFINDICKTVEKLQLTGKLSQNRKVNPITLIFNVCKLPVCIKTFAGRKTLKSKLKGIIKIGLFFLSFPIEFCMNLALFLFATKDA</sequence>
<dbReference type="EMBL" id="CP038802">
    <property type="protein sequence ID" value="UTY28318.1"/>
    <property type="molecule type" value="Genomic_DNA"/>
</dbReference>
<dbReference type="Gene3D" id="3.40.50.300">
    <property type="entry name" value="P-loop containing nucleotide triphosphate hydrolases"/>
    <property type="match status" value="1"/>
</dbReference>
<evidence type="ECO:0000313" key="3">
    <source>
        <dbReference type="EMBL" id="UTY33220.1"/>
    </source>
</evidence>
<dbReference type="AlphaFoldDB" id="A0AAE9MQU4"/>
<keyword evidence="1" id="KW-0472">Membrane</keyword>
<dbReference type="Proteomes" id="UP001058682">
    <property type="component" value="Chromosome"/>
</dbReference>
<organism evidence="3 4">
    <name type="scientific">Treponema putidum</name>
    <dbReference type="NCBI Taxonomy" id="221027"/>
    <lineage>
        <taxon>Bacteria</taxon>
        <taxon>Pseudomonadati</taxon>
        <taxon>Spirochaetota</taxon>
        <taxon>Spirochaetia</taxon>
        <taxon>Spirochaetales</taxon>
        <taxon>Treponemataceae</taxon>
        <taxon>Treponema</taxon>
    </lineage>
</organism>
<gene>
    <name evidence="3" type="ORF">E4N74_03755</name>
    <name evidence="2" type="ORF">E4N76_04485</name>
</gene>
<proteinExistence type="predicted"/>
<reference evidence="3" key="1">
    <citation type="submission" date="2019-04" db="EMBL/GenBank/DDBJ databases">
        <title>Whole genome sequencing of oral phylogroup 2 treponemes.</title>
        <authorList>
            <person name="Chan Y."/>
            <person name="Zeng H.H."/>
            <person name="Yu X.L."/>
            <person name="Leung W.K."/>
            <person name="Watt R.M."/>
        </authorList>
    </citation>
    <scope>NUCLEOTIDE SEQUENCE</scope>
    <source>
        <strain evidence="3">OMZ 835</strain>
        <strain evidence="2">OMZ 847</strain>
    </source>
</reference>
<feature type="transmembrane region" description="Helical" evidence="1">
    <location>
        <begin position="417"/>
        <end position="441"/>
    </location>
</feature>
<dbReference type="InterPro" id="IPR027417">
    <property type="entry name" value="P-loop_NTPase"/>
</dbReference>
<keyword evidence="5" id="KW-1185">Reference proteome</keyword>
<dbReference type="RefSeq" id="WP_255806200.1">
    <property type="nucleotide sequence ID" value="NZ_CP038802.1"/>
</dbReference>
<evidence type="ECO:0000256" key="1">
    <source>
        <dbReference type="SAM" id="Phobius"/>
    </source>
</evidence>
<evidence type="ECO:0000313" key="5">
    <source>
        <dbReference type="Proteomes" id="UP001059401"/>
    </source>
</evidence>
<dbReference type="EMBL" id="CP038804">
    <property type="protein sequence ID" value="UTY33220.1"/>
    <property type="molecule type" value="Genomic_DNA"/>
</dbReference>
<keyword evidence="1" id="KW-1133">Transmembrane helix</keyword>
<evidence type="ECO:0000313" key="2">
    <source>
        <dbReference type="EMBL" id="UTY28318.1"/>
    </source>
</evidence>
<accession>A0AAE9MQU4</accession>
<name>A0AAE9MQU4_9SPIR</name>